<evidence type="ECO:0000256" key="3">
    <source>
        <dbReference type="SAM" id="Phobius"/>
    </source>
</evidence>
<name>A0ABT4N4K3_GORRU</name>
<keyword evidence="3" id="KW-0812">Transmembrane</keyword>
<sequence length="208" mass="21844">MSTPEDHSTATSSQRLQAARERVADARVEAERANVAAEQAWAARAVGRRRAVTAVTVGAAVVCVAALVAAIVLIVVHRGAVSDRARDADVLADTRSAVTTLLTIDPARAQEFVDGALEVTTGPQRERLENARSELVDVISGLRVPSTGQVLSAGIVGDATDDSADVLVVAEGTNPTVLGADPAQSRVALLVTMKETDGRWKMDRTQLQ</sequence>
<reference evidence="4" key="1">
    <citation type="submission" date="2022-12" db="EMBL/GenBank/DDBJ databases">
        <authorList>
            <person name="Krivoruchko A.V."/>
            <person name="Elkin A."/>
        </authorList>
    </citation>
    <scope>NUCLEOTIDE SEQUENCE</scope>
    <source>
        <strain evidence="4">IEGM 1388</strain>
    </source>
</reference>
<comment type="subcellular location">
    <subcellularLocation>
        <location evidence="1">Membrane</location>
    </subcellularLocation>
</comment>
<protein>
    <recommendedName>
        <fullName evidence="6">Mce-associated membrane protein</fullName>
    </recommendedName>
</protein>
<dbReference type="PANTHER" id="PTHR37042:SF4">
    <property type="entry name" value="OUTER MEMBRANE PROTEIN RV1973"/>
    <property type="match status" value="1"/>
</dbReference>
<comment type="caution">
    <text evidence="4">The sequence shown here is derived from an EMBL/GenBank/DDBJ whole genome shotgun (WGS) entry which is preliminary data.</text>
</comment>
<keyword evidence="3" id="KW-1133">Transmembrane helix</keyword>
<evidence type="ECO:0008006" key="6">
    <source>
        <dbReference type="Google" id="ProtNLM"/>
    </source>
</evidence>
<keyword evidence="5" id="KW-1185">Reference proteome</keyword>
<evidence type="ECO:0000256" key="2">
    <source>
        <dbReference type="ARBA" id="ARBA00023136"/>
    </source>
</evidence>
<dbReference type="Proteomes" id="UP001067235">
    <property type="component" value="Unassembled WGS sequence"/>
</dbReference>
<organism evidence="4 5">
    <name type="scientific">Gordonia rubripertincta</name>
    <name type="common">Rhodococcus corallinus</name>
    <dbReference type="NCBI Taxonomy" id="36822"/>
    <lineage>
        <taxon>Bacteria</taxon>
        <taxon>Bacillati</taxon>
        <taxon>Actinomycetota</taxon>
        <taxon>Actinomycetes</taxon>
        <taxon>Mycobacteriales</taxon>
        <taxon>Gordoniaceae</taxon>
        <taxon>Gordonia</taxon>
    </lineage>
</organism>
<keyword evidence="2 3" id="KW-0472">Membrane</keyword>
<feature type="transmembrane region" description="Helical" evidence="3">
    <location>
        <begin position="51"/>
        <end position="76"/>
    </location>
</feature>
<accession>A0ABT4N4K3</accession>
<dbReference type="PANTHER" id="PTHR37042">
    <property type="entry name" value="OUTER MEMBRANE PROTEIN RV1973"/>
    <property type="match status" value="1"/>
</dbReference>
<proteinExistence type="predicted"/>
<evidence type="ECO:0000256" key="1">
    <source>
        <dbReference type="ARBA" id="ARBA00004370"/>
    </source>
</evidence>
<dbReference type="EMBL" id="JAPWIE010000009">
    <property type="protein sequence ID" value="MCZ4553336.1"/>
    <property type="molecule type" value="Genomic_DNA"/>
</dbReference>
<evidence type="ECO:0000313" key="4">
    <source>
        <dbReference type="EMBL" id="MCZ4553336.1"/>
    </source>
</evidence>
<gene>
    <name evidence="4" type="ORF">O4213_25350</name>
</gene>
<evidence type="ECO:0000313" key="5">
    <source>
        <dbReference type="Proteomes" id="UP001067235"/>
    </source>
</evidence>
<dbReference type="RefSeq" id="WP_301574011.1">
    <property type="nucleotide sequence ID" value="NZ_JAPWIE010000009.1"/>
</dbReference>